<keyword evidence="3" id="KW-1185">Reference proteome</keyword>
<dbReference type="EMBL" id="CP008743">
    <property type="protein sequence ID" value="ARN84985.1"/>
    <property type="molecule type" value="Genomic_DNA"/>
</dbReference>
<sequence length="192" mass="21287">MNKYAKLLRVSLYALSVTSSVQATVNSSNQNVIDGLYDPLGLPNSPLDYLKLLFQKGSMVIENEVPTLELVNVKLIGTVGNTVLSKGSFTSLEEIISPKTISRAQSVVFQHYRVKSRQPHLENIDVLYPQSMGLRLTHSQHPQLGVILGAVLNFQMGAIRKKSCDMDLSIVRRGHPIAQQEWEAGLFLGELK</sequence>
<proteinExistence type="predicted"/>
<name>A0A1W6N541_9PROT</name>
<gene>
    <name evidence="2" type="ORF">GQ61_06445</name>
</gene>
<evidence type="ECO:0000313" key="2">
    <source>
        <dbReference type="EMBL" id="ARN84985.1"/>
    </source>
</evidence>
<evidence type="ECO:0008006" key="4">
    <source>
        <dbReference type="Google" id="ProtNLM"/>
    </source>
</evidence>
<evidence type="ECO:0000313" key="3">
    <source>
        <dbReference type="Proteomes" id="UP000237351"/>
    </source>
</evidence>
<dbReference type="RefSeq" id="WP_085784499.1">
    <property type="nucleotide sequence ID" value="NZ_CP008743.1"/>
</dbReference>
<dbReference type="KEGG" id="naf:GQ61_06445"/>
<dbReference type="Proteomes" id="UP000237351">
    <property type="component" value="Chromosome"/>
</dbReference>
<feature type="signal peptide" evidence="1">
    <location>
        <begin position="1"/>
        <end position="23"/>
    </location>
</feature>
<reference evidence="2 3" key="1">
    <citation type="submission" date="2014-06" db="EMBL/GenBank/DDBJ databases">
        <title>The genome of the endonuclear symbiont Nucleicultrix amoebiphila.</title>
        <authorList>
            <person name="Schulz F."/>
            <person name="Horn M."/>
        </authorList>
    </citation>
    <scope>NUCLEOTIDE SEQUENCE [LARGE SCALE GENOMIC DNA]</scope>
    <source>
        <strain evidence="2 3">FS5</strain>
    </source>
</reference>
<dbReference type="AlphaFoldDB" id="A0A1W6N541"/>
<keyword evidence="1" id="KW-0732">Signal</keyword>
<protein>
    <recommendedName>
        <fullName evidence="4">POTRA domain-containing protein</fullName>
    </recommendedName>
</protein>
<accession>A0A1W6N541</accession>
<feature type="chain" id="PRO_5013003937" description="POTRA domain-containing protein" evidence="1">
    <location>
        <begin position="24"/>
        <end position="192"/>
    </location>
</feature>
<organism evidence="2 3">
    <name type="scientific">Candidatus Nucleicultrix amoebiphila FS5</name>
    <dbReference type="NCBI Taxonomy" id="1414854"/>
    <lineage>
        <taxon>Bacteria</taxon>
        <taxon>Pseudomonadati</taxon>
        <taxon>Pseudomonadota</taxon>
        <taxon>Alphaproteobacteria</taxon>
        <taxon>Holosporales</taxon>
        <taxon>Candidatus Nucleicultricaceae</taxon>
        <taxon>Candidatus Nucleicultrix</taxon>
    </lineage>
</organism>
<dbReference type="STRING" id="1414854.GQ61_06445"/>
<evidence type="ECO:0000256" key="1">
    <source>
        <dbReference type="SAM" id="SignalP"/>
    </source>
</evidence>